<reference evidence="9 10" key="1">
    <citation type="submission" date="2022-06" db="EMBL/GenBank/DDBJ databases">
        <title>Genomic Encyclopedia of Archaeal and Bacterial Type Strains, Phase II (KMG-II): from individual species to whole genera.</title>
        <authorList>
            <person name="Goeker M."/>
        </authorList>
    </citation>
    <scope>NUCLEOTIDE SEQUENCE [LARGE SCALE GENOMIC DNA]</scope>
    <source>
        <strain evidence="9 10">DSM 40477</strain>
    </source>
</reference>
<dbReference type="NCBIfam" id="NF012174">
    <property type="entry name" value="tet_MFS_A_B_C_D"/>
    <property type="match status" value="1"/>
</dbReference>
<feature type="transmembrane region" description="Helical" evidence="7">
    <location>
        <begin position="284"/>
        <end position="307"/>
    </location>
</feature>
<keyword evidence="5 7" id="KW-0472">Membrane</keyword>
<evidence type="ECO:0000313" key="10">
    <source>
        <dbReference type="Proteomes" id="UP001205311"/>
    </source>
</evidence>
<dbReference type="SUPFAM" id="SSF103473">
    <property type="entry name" value="MFS general substrate transporter"/>
    <property type="match status" value="1"/>
</dbReference>
<feature type="transmembrane region" description="Helical" evidence="7">
    <location>
        <begin position="313"/>
        <end position="333"/>
    </location>
</feature>
<dbReference type="PROSITE" id="PS00216">
    <property type="entry name" value="SUGAR_TRANSPORT_1"/>
    <property type="match status" value="1"/>
</dbReference>
<keyword evidence="4 7" id="KW-1133">Transmembrane helix</keyword>
<proteinExistence type="inferred from homology"/>
<dbReference type="Gene3D" id="1.20.1250.20">
    <property type="entry name" value="MFS general substrate transporter like domains"/>
    <property type="match status" value="1"/>
</dbReference>
<dbReference type="PROSITE" id="PS50850">
    <property type="entry name" value="MFS"/>
    <property type="match status" value="1"/>
</dbReference>
<evidence type="ECO:0000256" key="3">
    <source>
        <dbReference type="ARBA" id="ARBA00022692"/>
    </source>
</evidence>
<dbReference type="InterPro" id="IPR011701">
    <property type="entry name" value="MFS"/>
</dbReference>
<evidence type="ECO:0000256" key="5">
    <source>
        <dbReference type="ARBA" id="ARBA00023136"/>
    </source>
</evidence>
<dbReference type="InterPro" id="IPR001958">
    <property type="entry name" value="Tet-R_TetA/multi-R_MdtG-like"/>
</dbReference>
<keyword evidence="10" id="KW-1185">Reference proteome</keyword>
<name>A0ABT1HUK0_STRSD</name>
<feature type="transmembrane region" description="Helical" evidence="7">
    <location>
        <begin position="12"/>
        <end position="36"/>
    </location>
</feature>
<feature type="transmembrane region" description="Helical" evidence="7">
    <location>
        <begin position="48"/>
        <end position="68"/>
    </location>
</feature>
<feature type="transmembrane region" description="Helical" evidence="7">
    <location>
        <begin position="168"/>
        <end position="186"/>
    </location>
</feature>
<accession>A0ABT1HUK0</accession>
<evidence type="ECO:0000256" key="6">
    <source>
        <dbReference type="SAM" id="MobiDB-lite"/>
    </source>
</evidence>
<feature type="transmembrane region" description="Helical" evidence="7">
    <location>
        <begin position="140"/>
        <end position="162"/>
    </location>
</feature>
<feature type="domain" description="Major facilitator superfamily (MFS) profile" evidence="8">
    <location>
        <begin position="11"/>
        <end position="391"/>
    </location>
</feature>
<feature type="transmembrane region" description="Helical" evidence="7">
    <location>
        <begin position="251"/>
        <end position="272"/>
    </location>
</feature>
<gene>
    <name evidence="9" type="ORF">LX15_002896</name>
</gene>
<protein>
    <submittedName>
        <fullName evidence="9">MFS transporter, DHA1 family, tetracycline resistance protein</fullName>
    </submittedName>
</protein>
<evidence type="ECO:0000256" key="2">
    <source>
        <dbReference type="ARBA" id="ARBA00007520"/>
    </source>
</evidence>
<feature type="transmembrane region" description="Helical" evidence="7">
    <location>
        <begin position="109"/>
        <end position="128"/>
    </location>
</feature>
<evidence type="ECO:0000256" key="7">
    <source>
        <dbReference type="SAM" id="Phobius"/>
    </source>
</evidence>
<dbReference type="EMBL" id="JAMTCP010000014">
    <property type="protein sequence ID" value="MCP2259195.1"/>
    <property type="molecule type" value="Genomic_DNA"/>
</dbReference>
<evidence type="ECO:0000313" key="9">
    <source>
        <dbReference type="EMBL" id="MCP2259195.1"/>
    </source>
</evidence>
<dbReference type="Proteomes" id="UP001205311">
    <property type="component" value="Unassembled WGS sequence"/>
</dbReference>
<feature type="region of interest" description="Disordered" evidence="6">
    <location>
        <begin position="397"/>
        <end position="425"/>
    </location>
</feature>
<dbReference type="CDD" id="cd17388">
    <property type="entry name" value="MFS_TetA"/>
    <property type="match status" value="1"/>
</dbReference>
<evidence type="ECO:0000256" key="1">
    <source>
        <dbReference type="ARBA" id="ARBA00004651"/>
    </source>
</evidence>
<evidence type="ECO:0000259" key="8">
    <source>
        <dbReference type="PROSITE" id="PS50850"/>
    </source>
</evidence>
<dbReference type="InterPro" id="IPR036259">
    <property type="entry name" value="MFS_trans_sf"/>
</dbReference>
<comment type="caution">
    <text evidence="9">The sequence shown here is derived from an EMBL/GenBank/DDBJ whole genome shotgun (WGS) entry which is preliminary data.</text>
</comment>
<evidence type="ECO:0000256" key="4">
    <source>
        <dbReference type="ARBA" id="ARBA00022989"/>
    </source>
</evidence>
<feature type="transmembrane region" description="Helical" evidence="7">
    <location>
        <begin position="345"/>
        <end position="367"/>
    </location>
</feature>
<organism evidence="9 10">
    <name type="scientific">Streptoalloteichus tenebrarius (strain ATCC 17920 / DSM 40477 / JCM 4838 / CBS 697.72 / NBRC 16177 / NCIMB 11028 / NRRL B-12390 / A12253. 1 / ISP 5477)</name>
    <name type="common">Streptomyces tenebrarius</name>
    <dbReference type="NCBI Taxonomy" id="1933"/>
    <lineage>
        <taxon>Bacteria</taxon>
        <taxon>Bacillati</taxon>
        <taxon>Actinomycetota</taxon>
        <taxon>Actinomycetes</taxon>
        <taxon>Pseudonocardiales</taxon>
        <taxon>Pseudonocardiaceae</taxon>
        <taxon>Streptoalloteichus</taxon>
    </lineage>
</organism>
<feature type="transmembrane region" description="Helical" evidence="7">
    <location>
        <begin position="80"/>
        <end position="103"/>
    </location>
</feature>
<feature type="compositionally biased region" description="Low complexity" evidence="6">
    <location>
        <begin position="403"/>
        <end position="412"/>
    </location>
</feature>
<comment type="subcellular location">
    <subcellularLocation>
        <location evidence="1">Cell membrane</location>
        <topology evidence="1">Multi-pass membrane protein</topology>
    </subcellularLocation>
</comment>
<dbReference type="InterPro" id="IPR020846">
    <property type="entry name" value="MFS_dom"/>
</dbReference>
<dbReference type="PRINTS" id="PR01035">
    <property type="entry name" value="TCRTETA"/>
</dbReference>
<dbReference type="PANTHER" id="PTHR23507">
    <property type="entry name" value="ZGC:174356"/>
    <property type="match status" value="1"/>
</dbReference>
<feature type="transmembrane region" description="Helical" evidence="7">
    <location>
        <begin position="373"/>
        <end position="390"/>
    </location>
</feature>
<dbReference type="InterPro" id="IPR005829">
    <property type="entry name" value="Sugar_transporter_CS"/>
</dbReference>
<dbReference type="PANTHER" id="PTHR23507:SF1">
    <property type="entry name" value="FI18259P1-RELATED"/>
    <property type="match status" value="1"/>
</dbReference>
<dbReference type="Pfam" id="PF07690">
    <property type="entry name" value="MFS_1"/>
    <property type="match status" value="1"/>
</dbReference>
<feature type="transmembrane region" description="Helical" evidence="7">
    <location>
        <begin position="207"/>
        <end position="231"/>
    </location>
</feature>
<keyword evidence="3 7" id="KW-0812">Transmembrane</keyword>
<sequence>MPLRTPSAAPTLAVVLTTATLDAVGLGIVMPVLPALLGTLVDPGRVPLHVGLLTALYAVAQFALAPVLGALSDRFGRRPVLLASLTGATVDYLVMALSPALWVLYVGRAVAGITGATTAVVGSCVADISSERERARRFGVMGACYGGGMIAGPVIGGLLGGLSPHAPFAAAAVLNGLNLLVGLVLLRETHTGDREPLTARQLSPFTSFRWVGAVPTVGALLFVFFVMQLVGQVPGTMWVLFTEHRFAWDPLTVGLSLAAFGALHSLTQAVLTGPVARRLGERRAAVLGMCADGLGFVALACAGQGWLVLPIMLLLALGGVGLPSLQGLLTNAVDDRGQGRLQGVMASLNSLTGIIGPLLFTGLYAATVDQWDGWIWVCGAALYLLCVPAMRRARRSGTGAPGGADATPARTAEVATEVAGNRAES</sequence>
<comment type="similarity">
    <text evidence="2">Belongs to the major facilitator superfamily. TCR/Tet family.</text>
</comment>